<dbReference type="SUPFAM" id="SSF54373">
    <property type="entry name" value="FAD-linked reductases, C-terminal domain"/>
    <property type="match status" value="1"/>
</dbReference>
<feature type="domain" description="FAD dependent oxidoreductase" evidence="10">
    <location>
        <begin position="23"/>
        <end position="378"/>
    </location>
</feature>
<organism evidence="12 13">
    <name type="scientific">Sporosarcina ureae</name>
    <dbReference type="NCBI Taxonomy" id="1571"/>
    <lineage>
        <taxon>Bacteria</taxon>
        <taxon>Bacillati</taxon>
        <taxon>Bacillota</taxon>
        <taxon>Bacilli</taxon>
        <taxon>Bacillales</taxon>
        <taxon>Caryophanaceae</taxon>
        <taxon>Sporosarcina</taxon>
    </lineage>
</organism>
<dbReference type="EMBL" id="CP015108">
    <property type="protein sequence ID" value="ARF12912.1"/>
    <property type="molecule type" value="Genomic_DNA"/>
</dbReference>
<evidence type="ECO:0000313" key="12">
    <source>
        <dbReference type="EMBL" id="ARF12912.1"/>
    </source>
</evidence>
<name>A0ABM6JSF1_SPOUR</name>
<dbReference type="Pfam" id="PF16901">
    <property type="entry name" value="DAO_C"/>
    <property type="match status" value="1"/>
</dbReference>
<reference evidence="12 13" key="1">
    <citation type="submission" date="2016-04" db="EMBL/GenBank/DDBJ databases">
        <title>Comparative Genomics and Epigenetics of Sporosarcina ureae.</title>
        <authorList>
            <person name="Oliver A.S."/>
            <person name="Cooper K.K."/>
        </authorList>
    </citation>
    <scope>NUCLEOTIDE SEQUENCE [LARGE SCALE GENOMIC DNA]</scope>
    <source>
        <strain evidence="12 13">S204</strain>
    </source>
</reference>
<dbReference type="InterPro" id="IPR031656">
    <property type="entry name" value="DAO_C"/>
</dbReference>
<dbReference type="Proteomes" id="UP000192486">
    <property type="component" value="Chromosome"/>
</dbReference>
<feature type="domain" description="Alpha-glycerophosphate oxidase C-terminal" evidence="11">
    <location>
        <begin position="405"/>
        <end position="532"/>
    </location>
</feature>
<protein>
    <recommendedName>
        <fullName evidence="9">Glycerol-3-phosphate dehydrogenase</fullName>
        <ecNumber evidence="9">1.1.5.3</ecNumber>
    </recommendedName>
</protein>
<evidence type="ECO:0000256" key="8">
    <source>
        <dbReference type="ARBA" id="ARBA00049055"/>
    </source>
</evidence>
<evidence type="ECO:0000256" key="4">
    <source>
        <dbReference type="ARBA" id="ARBA00022630"/>
    </source>
</evidence>
<evidence type="ECO:0000256" key="3">
    <source>
        <dbReference type="ARBA" id="ARBA00007330"/>
    </source>
</evidence>
<evidence type="ECO:0000313" key="13">
    <source>
        <dbReference type="Proteomes" id="UP000192486"/>
    </source>
</evidence>
<keyword evidence="13" id="KW-1185">Reference proteome</keyword>
<evidence type="ECO:0000259" key="10">
    <source>
        <dbReference type="Pfam" id="PF01266"/>
    </source>
</evidence>
<dbReference type="PANTHER" id="PTHR11985">
    <property type="entry name" value="GLYCEROL-3-PHOSPHATE DEHYDROGENASE"/>
    <property type="match status" value="1"/>
</dbReference>
<evidence type="ECO:0000256" key="9">
    <source>
        <dbReference type="RuleBase" id="RU361217"/>
    </source>
</evidence>
<dbReference type="PROSITE" id="PS00977">
    <property type="entry name" value="FAD_G3PDH_1"/>
    <property type="match status" value="1"/>
</dbReference>
<keyword evidence="5" id="KW-0319">Glycerol metabolism</keyword>
<dbReference type="Gene3D" id="3.50.50.60">
    <property type="entry name" value="FAD/NAD(P)-binding domain"/>
    <property type="match status" value="1"/>
</dbReference>
<dbReference type="Pfam" id="PF01266">
    <property type="entry name" value="DAO"/>
    <property type="match status" value="1"/>
</dbReference>
<dbReference type="Gene3D" id="1.10.8.870">
    <property type="entry name" value="Alpha-glycerophosphate oxidase, cap domain"/>
    <property type="match status" value="1"/>
</dbReference>
<dbReference type="EC" id="1.1.5.3" evidence="9"/>
<evidence type="ECO:0000256" key="1">
    <source>
        <dbReference type="ARBA" id="ARBA00001974"/>
    </source>
</evidence>
<dbReference type="PROSITE" id="PS00978">
    <property type="entry name" value="FAD_G3PDH_2"/>
    <property type="match status" value="1"/>
</dbReference>
<dbReference type="InterPro" id="IPR036188">
    <property type="entry name" value="FAD/NAD-bd_sf"/>
</dbReference>
<comment type="cofactor">
    <cofactor evidence="1 9">
        <name>FAD</name>
        <dbReference type="ChEBI" id="CHEBI:57692"/>
    </cofactor>
</comment>
<dbReference type="Gene3D" id="3.30.9.10">
    <property type="entry name" value="D-Amino Acid Oxidase, subunit A, domain 2"/>
    <property type="match status" value="1"/>
</dbReference>
<comment type="pathway">
    <text evidence="2">Polyol metabolism; glycerol degradation via glycerol kinase pathway; glycerone phosphate from sn-glycerol 3-phosphate (aerobic route): step 1/1.</text>
</comment>
<comment type="catalytic activity">
    <reaction evidence="8 9">
        <text>a quinone + sn-glycerol 3-phosphate = dihydroxyacetone phosphate + a quinol</text>
        <dbReference type="Rhea" id="RHEA:18977"/>
        <dbReference type="ChEBI" id="CHEBI:24646"/>
        <dbReference type="ChEBI" id="CHEBI:57597"/>
        <dbReference type="ChEBI" id="CHEBI:57642"/>
        <dbReference type="ChEBI" id="CHEBI:132124"/>
        <dbReference type="EC" id="1.1.5.3"/>
    </reaction>
</comment>
<evidence type="ECO:0000259" key="11">
    <source>
        <dbReference type="Pfam" id="PF16901"/>
    </source>
</evidence>
<dbReference type="SUPFAM" id="SSF51905">
    <property type="entry name" value="FAD/NAD(P)-binding domain"/>
    <property type="match status" value="1"/>
</dbReference>
<dbReference type="InterPro" id="IPR038299">
    <property type="entry name" value="DAO_C_sf"/>
</dbReference>
<dbReference type="RefSeq" id="WP_051210523.1">
    <property type="nucleotide sequence ID" value="NZ_CP015108.1"/>
</dbReference>
<evidence type="ECO:0000256" key="7">
    <source>
        <dbReference type="ARBA" id="ARBA00023002"/>
    </source>
</evidence>
<proteinExistence type="inferred from homology"/>
<comment type="similarity">
    <text evidence="3 9">Belongs to the FAD-dependent glycerol-3-phosphate dehydrogenase family.</text>
</comment>
<keyword evidence="7 9" id="KW-0560">Oxidoreductase</keyword>
<dbReference type="InterPro" id="IPR006076">
    <property type="entry name" value="FAD-dep_OxRdtase"/>
</dbReference>
<keyword evidence="6" id="KW-0274">FAD</keyword>
<evidence type="ECO:0000256" key="5">
    <source>
        <dbReference type="ARBA" id="ARBA00022798"/>
    </source>
</evidence>
<dbReference type="PRINTS" id="PR01001">
    <property type="entry name" value="FADG3PDH"/>
</dbReference>
<evidence type="ECO:0000256" key="6">
    <source>
        <dbReference type="ARBA" id="ARBA00022827"/>
    </source>
</evidence>
<keyword evidence="4 9" id="KW-0285">Flavoprotein</keyword>
<dbReference type="InterPro" id="IPR000447">
    <property type="entry name" value="G3P_DH_FAD-dep"/>
</dbReference>
<accession>A0ABM6JSF1</accession>
<evidence type="ECO:0000256" key="2">
    <source>
        <dbReference type="ARBA" id="ARBA00004977"/>
    </source>
</evidence>
<sequence length="559" mass="62323">MINQQPRYKREDILENIRTEEFDVLIIGGGVTGAGIALDAASRGLNTVLVEMQDFAAGTSSRSTKMIHGGLRYLKKLEFKIVSQTGQERAVVYENGPHVTTPTWLLLPIYKGGTFGKFSSSIGLRIYDMLAKVKRSERKSMLSKKQTLLAEPKLNPKGLLGAGKFVEYRSDDARLTIEVIKEAVQHGASVLNYTKVADFVYQDGKVAGVEAVDQLTGKSRVICAKKVINAAGPWVNEVRYKDAMPDHKKLHLTKGVHLVFDQCVFPLKQTIYFDTPDGRMVLAIPRDGKTYIGTTDTDYQGSLTEPQITQADKEYLLKAIRFVFPKLEISEEQIESGWAGLRPLIQEEGKSASEISRKDEIWISDSGLLTIAGGKLTGYRKMAETIVDQIAADLQTQYGKKVPSSRTKKLPISGGHVGGSKAFETFVQRKVKEGMSLGLTEKTAYALVTHYGSNIHDLFGVIQNGKADAQRANLPIEIYAQVWYSISKEFVCTPVDFFWRRTGALLFDIDWVDQWKEPVIDFLAVQLGWSSDVKKQMTEELERSKQLCMGTLIEGETRS</sequence>
<gene>
    <name evidence="12" type="ORF">SporoS204_01205</name>
</gene>
<dbReference type="PANTHER" id="PTHR11985:SF35">
    <property type="entry name" value="ANAEROBIC GLYCEROL-3-PHOSPHATE DEHYDROGENASE SUBUNIT A"/>
    <property type="match status" value="1"/>
</dbReference>